<keyword evidence="3" id="KW-1185">Reference proteome</keyword>
<dbReference type="Gene3D" id="1.10.3210.10">
    <property type="entry name" value="Hypothetical protein af1432"/>
    <property type="match status" value="1"/>
</dbReference>
<dbReference type="STRING" id="867345.SAMN05421693_10151"/>
<dbReference type="PANTHER" id="PTHR43155:SF2">
    <property type="entry name" value="CYCLIC DI-GMP PHOSPHODIESTERASE PA4108"/>
    <property type="match status" value="1"/>
</dbReference>
<reference evidence="2 3" key="1">
    <citation type="submission" date="2016-10" db="EMBL/GenBank/DDBJ databases">
        <authorList>
            <person name="de Groot N.N."/>
        </authorList>
    </citation>
    <scope>NUCLEOTIDE SEQUENCE [LARGE SCALE GENOMIC DNA]</scope>
    <source>
        <strain evidence="2 3">B7-7</strain>
    </source>
</reference>
<organism evidence="2 3">
    <name type="scientific">Ectothiorhodospira magna</name>
    <dbReference type="NCBI Taxonomy" id="867345"/>
    <lineage>
        <taxon>Bacteria</taxon>
        <taxon>Pseudomonadati</taxon>
        <taxon>Pseudomonadota</taxon>
        <taxon>Gammaproteobacteria</taxon>
        <taxon>Chromatiales</taxon>
        <taxon>Ectothiorhodospiraceae</taxon>
        <taxon>Ectothiorhodospira</taxon>
    </lineage>
</organism>
<dbReference type="PANTHER" id="PTHR43155">
    <property type="entry name" value="CYCLIC DI-GMP PHOSPHODIESTERASE PA4108-RELATED"/>
    <property type="match status" value="1"/>
</dbReference>
<name>A0A1H8YXG2_9GAMM</name>
<proteinExistence type="predicted"/>
<dbReference type="Pfam" id="PF11871">
    <property type="entry name" value="DUF3391"/>
    <property type="match status" value="1"/>
</dbReference>
<protein>
    <submittedName>
        <fullName evidence="2">HDIG domain-containing protein</fullName>
    </submittedName>
</protein>
<gene>
    <name evidence="2" type="ORF">SAMN05421693_10151</name>
</gene>
<evidence type="ECO:0000313" key="2">
    <source>
        <dbReference type="EMBL" id="SEP56874.1"/>
    </source>
</evidence>
<dbReference type="NCBIfam" id="TIGR00277">
    <property type="entry name" value="HDIG"/>
    <property type="match status" value="1"/>
</dbReference>
<dbReference type="Pfam" id="PF13487">
    <property type="entry name" value="HD_5"/>
    <property type="match status" value="1"/>
</dbReference>
<dbReference type="GO" id="GO:0008081">
    <property type="term" value="F:phosphoric diester hydrolase activity"/>
    <property type="evidence" value="ECO:0007669"/>
    <property type="project" value="UniProtKB-ARBA"/>
</dbReference>
<dbReference type="OrthoDB" id="9802066at2"/>
<evidence type="ECO:0000259" key="1">
    <source>
        <dbReference type="PROSITE" id="PS51832"/>
    </source>
</evidence>
<dbReference type="EMBL" id="FOFO01000001">
    <property type="protein sequence ID" value="SEP56874.1"/>
    <property type="molecule type" value="Genomic_DNA"/>
</dbReference>
<evidence type="ECO:0000313" key="3">
    <source>
        <dbReference type="Proteomes" id="UP000199496"/>
    </source>
</evidence>
<accession>A0A1H8YXG2</accession>
<dbReference type="Proteomes" id="UP000199496">
    <property type="component" value="Unassembled WGS sequence"/>
</dbReference>
<feature type="domain" description="HD-GYP" evidence="1">
    <location>
        <begin position="148"/>
        <end position="347"/>
    </location>
</feature>
<dbReference type="InterPro" id="IPR006675">
    <property type="entry name" value="HDIG_dom"/>
</dbReference>
<dbReference type="InterPro" id="IPR037522">
    <property type="entry name" value="HD_GYP_dom"/>
</dbReference>
<dbReference type="SUPFAM" id="SSF109604">
    <property type="entry name" value="HD-domain/PDEase-like"/>
    <property type="match status" value="1"/>
</dbReference>
<dbReference type="PROSITE" id="PS51832">
    <property type="entry name" value="HD_GYP"/>
    <property type="match status" value="1"/>
</dbReference>
<dbReference type="SMART" id="SM00471">
    <property type="entry name" value="HDc"/>
    <property type="match status" value="1"/>
</dbReference>
<dbReference type="AlphaFoldDB" id="A0A1H8YXG2"/>
<sequence>MRETDGLLKKIGVEDLKLGMYIAEFCGSWMEHPFWRTSFLLSNPKDLERIQSSSIQALWIDCSKGLDVDHSVKAVTQADEHARVSSQLRAVAETDPHPHQQQVSMEEELLLAKKTLVLSRSAMAEMFAEARMGNAVNMTVADNIVEQISRSIDRNPHALISLCRLKKVDEYTYMHSLAVSGMMMALARELAFDEGQIREAGLAGLLHDLGKAFIPLDILNKPGKLTDQEFTIIKSHPEQGTAVLHAQGMKDDSAIVDVCLHHHEKMDGSGYPANLNGDQISTLARMGAVCDVYDAITSNRPYKAGWDPAISLHKMMSWTGHHFDPVIFQAFVKTLGIYPIGSLVRLSSERLAIVEEQSQASLLKPIVKAFYSIRQSCAITPIVIDLSRPGYEESIIQREDPGDWDLERIKMPWQSPPV</sequence>
<dbReference type="InterPro" id="IPR003607">
    <property type="entry name" value="HD/PDEase_dom"/>
</dbReference>
<dbReference type="CDD" id="cd00077">
    <property type="entry name" value="HDc"/>
    <property type="match status" value="1"/>
</dbReference>
<dbReference type="InterPro" id="IPR021812">
    <property type="entry name" value="DUF3391"/>
</dbReference>